<keyword evidence="3" id="KW-1185">Reference proteome</keyword>
<organism evidence="1 3">
    <name type="scientific">Miscanthus lutarioriparius</name>
    <dbReference type="NCBI Taxonomy" id="422564"/>
    <lineage>
        <taxon>Eukaryota</taxon>
        <taxon>Viridiplantae</taxon>
        <taxon>Streptophyta</taxon>
        <taxon>Embryophyta</taxon>
        <taxon>Tracheophyta</taxon>
        <taxon>Spermatophyta</taxon>
        <taxon>Magnoliopsida</taxon>
        <taxon>Liliopsida</taxon>
        <taxon>Poales</taxon>
        <taxon>Poaceae</taxon>
        <taxon>PACMAD clade</taxon>
        <taxon>Panicoideae</taxon>
        <taxon>Andropogonodae</taxon>
        <taxon>Andropogoneae</taxon>
        <taxon>Saccharinae</taxon>
        <taxon>Miscanthus</taxon>
    </lineage>
</organism>
<evidence type="ECO:0000313" key="2">
    <source>
        <dbReference type="EMBL" id="CAD6248380.1"/>
    </source>
</evidence>
<evidence type="ECO:0000313" key="3">
    <source>
        <dbReference type="Proteomes" id="UP000604825"/>
    </source>
</evidence>
<protein>
    <submittedName>
        <fullName evidence="1">Uncharacterized protein</fullName>
    </submittedName>
</protein>
<proteinExistence type="predicted"/>
<dbReference type="EMBL" id="CAJGYO010000007">
    <property type="protein sequence ID" value="CAD6248380.1"/>
    <property type="molecule type" value="Genomic_DNA"/>
</dbReference>
<reference evidence="1" key="1">
    <citation type="submission" date="2020-10" db="EMBL/GenBank/DDBJ databases">
        <authorList>
            <person name="Han B."/>
            <person name="Lu T."/>
            <person name="Zhao Q."/>
            <person name="Huang X."/>
            <person name="Zhao Y."/>
        </authorList>
    </citation>
    <scope>NUCLEOTIDE SEQUENCE</scope>
</reference>
<dbReference type="EMBL" id="CAJGYO010000007">
    <property type="protein sequence ID" value="CAD6248336.1"/>
    <property type="molecule type" value="Genomic_DNA"/>
</dbReference>
<accession>A0A811PLN1</accession>
<dbReference type="AlphaFoldDB" id="A0A811PLN1"/>
<dbReference type="Proteomes" id="UP000604825">
    <property type="component" value="Unassembled WGS sequence"/>
</dbReference>
<name>A0A811PLN1_9POAL</name>
<comment type="caution">
    <text evidence="1">The sequence shown here is derived from an EMBL/GenBank/DDBJ whole genome shotgun (WGS) entry which is preliminary data.</text>
</comment>
<gene>
    <name evidence="1" type="ORF">NCGR_LOCUS32478</name>
    <name evidence="2" type="ORF">NCGR_LOCUS32519</name>
</gene>
<dbReference type="PANTHER" id="PTHR36483:SF1">
    <property type="entry name" value="OS02G0130700 PROTEIN"/>
    <property type="match status" value="1"/>
</dbReference>
<dbReference type="PANTHER" id="PTHR36483">
    <property type="entry name" value="OS02G0130700 PROTEIN"/>
    <property type="match status" value="1"/>
</dbReference>
<dbReference type="OrthoDB" id="685537at2759"/>
<sequence>MSKFCRCYKACYAECRKDTGVYPCNVSCLEDCIKRPAAADQQLPTTARARRRPTSAADCNRICQSKSICGVMSTASTAVTAGDAEACLVDCRNSIGHSAPLKLNDAAN</sequence>
<evidence type="ECO:0000313" key="1">
    <source>
        <dbReference type="EMBL" id="CAD6248336.1"/>
    </source>
</evidence>